<evidence type="ECO:0000313" key="2">
    <source>
        <dbReference type="Proteomes" id="UP001056120"/>
    </source>
</evidence>
<keyword evidence="2" id="KW-1185">Reference proteome</keyword>
<sequence>MAGGGGGRGRWLGYYFLSLAPHRVIVAVERDNGDYPSNGISFHTNLLFSSTIVSSHLSNQLNKTTKNPIDHLY</sequence>
<evidence type="ECO:0000313" key="1">
    <source>
        <dbReference type="EMBL" id="KAI3801575.1"/>
    </source>
</evidence>
<proteinExistence type="predicted"/>
<comment type="caution">
    <text evidence="1">The sequence shown here is derived from an EMBL/GenBank/DDBJ whole genome shotgun (WGS) entry which is preliminary data.</text>
</comment>
<gene>
    <name evidence="1" type="ORF">L1987_29684</name>
</gene>
<organism evidence="1 2">
    <name type="scientific">Smallanthus sonchifolius</name>
    <dbReference type="NCBI Taxonomy" id="185202"/>
    <lineage>
        <taxon>Eukaryota</taxon>
        <taxon>Viridiplantae</taxon>
        <taxon>Streptophyta</taxon>
        <taxon>Embryophyta</taxon>
        <taxon>Tracheophyta</taxon>
        <taxon>Spermatophyta</taxon>
        <taxon>Magnoliopsida</taxon>
        <taxon>eudicotyledons</taxon>
        <taxon>Gunneridae</taxon>
        <taxon>Pentapetalae</taxon>
        <taxon>asterids</taxon>
        <taxon>campanulids</taxon>
        <taxon>Asterales</taxon>
        <taxon>Asteraceae</taxon>
        <taxon>Asteroideae</taxon>
        <taxon>Heliantheae alliance</taxon>
        <taxon>Millerieae</taxon>
        <taxon>Smallanthus</taxon>
    </lineage>
</organism>
<reference evidence="2" key="1">
    <citation type="journal article" date="2022" name="Mol. Ecol. Resour.">
        <title>The genomes of chicory, endive, great burdock and yacon provide insights into Asteraceae palaeo-polyploidization history and plant inulin production.</title>
        <authorList>
            <person name="Fan W."/>
            <person name="Wang S."/>
            <person name="Wang H."/>
            <person name="Wang A."/>
            <person name="Jiang F."/>
            <person name="Liu H."/>
            <person name="Zhao H."/>
            <person name="Xu D."/>
            <person name="Zhang Y."/>
        </authorList>
    </citation>
    <scope>NUCLEOTIDE SEQUENCE [LARGE SCALE GENOMIC DNA]</scope>
    <source>
        <strain evidence="2">cv. Yunnan</strain>
    </source>
</reference>
<name>A0ACB9I2G7_9ASTR</name>
<dbReference type="EMBL" id="CM042027">
    <property type="protein sequence ID" value="KAI3801575.1"/>
    <property type="molecule type" value="Genomic_DNA"/>
</dbReference>
<reference evidence="1 2" key="2">
    <citation type="journal article" date="2022" name="Mol. Ecol. Resour.">
        <title>The genomes of chicory, endive, great burdock and yacon provide insights into Asteraceae paleo-polyploidization history and plant inulin production.</title>
        <authorList>
            <person name="Fan W."/>
            <person name="Wang S."/>
            <person name="Wang H."/>
            <person name="Wang A."/>
            <person name="Jiang F."/>
            <person name="Liu H."/>
            <person name="Zhao H."/>
            <person name="Xu D."/>
            <person name="Zhang Y."/>
        </authorList>
    </citation>
    <scope>NUCLEOTIDE SEQUENCE [LARGE SCALE GENOMIC DNA]</scope>
    <source>
        <strain evidence="2">cv. Yunnan</strain>
        <tissue evidence="1">Leaves</tissue>
    </source>
</reference>
<protein>
    <submittedName>
        <fullName evidence="1">Uncharacterized protein</fullName>
    </submittedName>
</protein>
<accession>A0ACB9I2G7</accession>
<dbReference type="Proteomes" id="UP001056120">
    <property type="component" value="Linkage Group LG10"/>
</dbReference>